<sequence>MAARNPPEVMKATETRPVEGSIMSRKREHRGLPASFSYSIGRPRSSPPRKEKGEKKSVKSIVARIEAGEGTRNSPSSPTCHDAPNRASSMESSSQTTTTTTTGKGSDKSVDGSSAATTAKATKPWLAIAPDVEDYSLTLLKYRHYYTVTPLGRCLDVIPDSPGEDKAVVEGAFSGDGASRNAMNANGCPQTKKVTTQSHVQPKYERNPAQVDAFWNSIRRYLHISDEELEGVCGSPAPYERTLSEHESYNGCAVLDKQTGFYTPPLTASSAAPSPLRCLSSVTVTSDKQKPPKKKRLPSTEEKLFEIDAFLREEDPARLASSPTLTTPVGRIFKSSDEYFPRTNTRVSPRRRETQRPGAKKKSWALRLELPEAPPRPKNRLRPMRHGIKVPPVMTAEDEEYNFF</sequence>
<dbReference type="EMBL" id="MU251269">
    <property type="protein sequence ID" value="KAG9251265.1"/>
    <property type="molecule type" value="Genomic_DNA"/>
</dbReference>
<feature type="compositionally biased region" description="Basic and acidic residues" evidence="1">
    <location>
        <begin position="48"/>
        <end position="57"/>
    </location>
</feature>
<accession>A0A9P8CLQ8</accession>
<dbReference type="AlphaFoldDB" id="A0A9P8CLQ8"/>
<reference evidence="2" key="1">
    <citation type="journal article" date="2021" name="IMA Fungus">
        <title>Genomic characterization of three marine fungi, including Emericellopsis atlantica sp. nov. with signatures of a generalist lifestyle and marine biomass degradation.</title>
        <authorList>
            <person name="Hagestad O.C."/>
            <person name="Hou L."/>
            <person name="Andersen J.H."/>
            <person name="Hansen E.H."/>
            <person name="Altermark B."/>
            <person name="Li C."/>
            <person name="Kuhnert E."/>
            <person name="Cox R.J."/>
            <person name="Crous P.W."/>
            <person name="Spatafora J.W."/>
            <person name="Lail K."/>
            <person name="Amirebrahimi M."/>
            <person name="Lipzen A."/>
            <person name="Pangilinan J."/>
            <person name="Andreopoulos W."/>
            <person name="Hayes R.D."/>
            <person name="Ng V."/>
            <person name="Grigoriev I.V."/>
            <person name="Jackson S.A."/>
            <person name="Sutton T.D.S."/>
            <person name="Dobson A.D.W."/>
            <person name="Rama T."/>
        </authorList>
    </citation>
    <scope>NUCLEOTIDE SEQUENCE</scope>
    <source>
        <strain evidence="2">TS7</strain>
    </source>
</reference>
<dbReference type="Proteomes" id="UP000887229">
    <property type="component" value="Unassembled WGS sequence"/>
</dbReference>
<organism evidence="2 3">
    <name type="scientific">Emericellopsis atlantica</name>
    <dbReference type="NCBI Taxonomy" id="2614577"/>
    <lineage>
        <taxon>Eukaryota</taxon>
        <taxon>Fungi</taxon>
        <taxon>Dikarya</taxon>
        <taxon>Ascomycota</taxon>
        <taxon>Pezizomycotina</taxon>
        <taxon>Sordariomycetes</taxon>
        <taxon>Hypocreomycetidae</taxon>
        <taxon>Hypocreales</taxon>
        <taxon>Bionectriaceae</taxon>
        <taxon>Emericellopsis</taxon>
    </lineage>
</organism>
<name>A0A9P8CLQ8_9HYPO</name>
<proteinExistence type="predicted"/>
<evidence type="ECO:0000256" key="1">
    <source>
        <dbReference type="SAM" id="MobiDB-lite"/>
    </source>
</evidence>
<protein>
    <submittedName>
        <fullName evidence="2">Uncharacterized protein</fullName>
    </submittedName>
</protein>
<dbReference type="GeneID" id="70293340"/>
<feature type="compositionally biased region" description="Basic residues" evidence="1">
    <location>
        <begin position="377"/>
        <end position="387"/>
    </location>
</feature>
<gene>
    <name evidence="2" type="ORF">F5Z01DRAFT_639416</name>
</gene>
<dbReference type="OrthoDB" id="5238042at2759"/>
<dbReference type="RefSeq" id="XP_046115189.1">
    <property type="nucleotide sequence ID" value="XM_046262437.1"/>
</dbReference>
<evidence type="ECO:0000313" key="3">
    <source>
        <dbReference type="Proteomes" id="UP000887229"/>
    </source>
</evidence>
<evidence type="ECO:0000313" key="2">
    <source>
        <dbReference type="EMBL" id="KAG9251265.1"/>
    </source>
</evidence>
<comment type="caution">
    <text evidence="2">The sequence shown here is derived from an EMBL/GenBank/DDBJ whole genome shotgun (WGS) entry which is preliminary data.</text>
</comment>
<feature type="region of interest" description="Disordered" evidence="1">
    <location>
        <begin position="1"/>
        <end position="119"/>
    </location>
</feature>
<feature type="region of interest" description="Disordered" evidence="1">
    <location>
        <begin position="342"/>
        <end position="387"/>
    </location>
</feature>
<keyword evidence="3" id="KW-1185">Reference proteome</keyword>
<feature type="compositionally biased region" description="Low complexity" evidence="1">
    <location>
        <begin position="88"/>
        <end position="104"/>
    </location>
</feature>